<gene>
    <name evidence="1" type="ORF">NCTC7582_05227</name>
</gene>
<proteinExistence type="predicted"/>
<evidence type="ECO:0000313" key="1">
    <source>
        <dbReference type="EMBL" id="SPU40683.1"/>
    </source>
</evidence>
<protein>
    <submittedName>
        <fullName evidence="1">Uncharacterized protein</fullName>
    </submittedName>
</protein>
<name>A0A2X1A6Q7_9BACI</name>
<sequence length="85" mass="9998">MYNKNKKMILKNLCADIQEKERIARIMNSTNSLYDDFKNQIPFQSQELFNEEERQIVCHMCLRLGDQLESNKGILFVYVSTASFA</sequence>
<evidence type="ECO:0000313" key="2">
    <source>
        <dbReference type="Proteomes" id="UP000251431"/>
    </source>
</evidence>
<dbReference type="AlphaFoldDB" id="A0A2X1A6Q7"/>
<organism evidence="1 2">
    <name type="scientific">Lysinibacillus capsici</name>
    <dbReference type="NCBI Taxonomy" id="2115968"/>
    <lineage>
        <taxon>Bacteria</taxon>
        <taxon>Bacillati</taxon>
        <taxon>Bacillota</taxon>
        <taxon>Bacilli</taxon>
        <taxon>Bacillales</taxon>
        <taxon>Bacillaceae</taxon>
        <taxon>Lysinibacillus</taxon>
    </lineage>
</organism>
<dbReference type="EMBL" id="UAQE01000009">
    <property type="protein sequence ID" value="SPU40683.1"/>
    <property type="molecule type" value="Genomic_DNA"/>
</dbReference>
<accession>A0A2X1A6Q7</accession>
<dbReference type="Proteomes" id="UP000251431">
    <property type="component" value="Unassembled WGS sequence"/>
</dbReference>
<reference evidence="1 2" key="1">
    <citation type="submission" date="2018-06" db="EMBL/GenBank/DDBJ databases">
        <authorList>
            <consortium name="Pathogen Informatics"/>
            <person name="Doyle S."/>
        </authorList>
    </citation>
    <scope>NUCLEOTIDE SEQUENCE [LARGE SCALE GENOMIC DNA]</scope>
    <source>
        <strain evidence="1 2">NCTC7582</strain>
    </source>
</reference>